<dbReference type="NCBIfam" id="TIGR00996">
    <property type="entry name" value="Mtu_fam_mce"/>
    <property type="match status" value="1"/>
</dbReference>
<reference evidence="4 5" key="1">
    <citation type="submission" date="2018-08" db="EMBL/GenBank/DDBJ databases">
        <title>Sequencing the genomes of 1000 actinobacteria strains.</title>
        <authorList>
            <person name="Klenk H.-P."/>
        </authorList>
    </citation>
    <scope>NUCLEOTIDE SEQUENCE [LARGE SCALE GENOMIC DNA]</scope>
    <source>
        <strain evidence="4 5">DSM 43927</strain>
    </source>
</reference>
<dbReference type="AlphaFoldDB" id="A0A3D9STJ4"/>
<dbReference type="EMBL" id="QTTT01000001">
    <property type="protein sequence ID" value="REE97810.1"/>
    <property type="molecule type" value="Genomic_DNA"/>
</dbReference>
<dbReference type="OrthoDB" id="4516955at2"/>
<keyword evidence="5" id="KW-1185">Reference proteome</keyword>
<evidence type="ECO:0000256" key="1">
    <source>
        <dbReference type="SAM" id="Phobius"/>
    </source>
</evidence>
<dbReference type="InterPro" id="IPR024516">
    <property type="entry name" value="Mce_C"/>
</dbReference>
<feature type="transmembrane region" description="Helical" evidence="1">
    <location>
        <begin position="12"/>
        <end position="31"/>
    </location>
</feature>
<keyword evidence="1" id="KW-0472">Membrane</keyword>
<dbReference type="InterPro" id="IPR005693">
    <property type="entry name" value="Mce"/>
</dbReference>
<name>A0A3D9STJ4_9ACTN</name>
<dbReference type="PANTHER" id="PTHR33371:SF4">
    <property type="entry name" value="INTERMEMBRANE PHOSPHOLIPID TRANSPORT SYSTEM BINDING PROTEIN MLAD"/>
    <property type="match status" value="1"/>
</dbReference>
<comment type="caution">
    <text evidence="4">The sequence shown here is derived from an EMBL/GenBank/DDBJ whole genome shotgun (WGS) entry which is preliminary data.</text>
</comment>
<dbReference type="RefSeq" id="WP_116023283.1">
    <property type="nucleotide sequence ID" value="NZ_QTTT01000001.1"/>
</dbReference>
<feature type="domain" description="Mce/MlaD" evidence="2">
    <location>
        <begin position="34"/>
        <end position="108"/>
    </location>
</feature>
<dbReference type="PANTHER" id="PTHR33371">
    <property type="entry name" value="INTERMEMBRANE PHOSPHOLIPID TRANSPORT SYSTEM BINDING PROTEIN MLAD-RELATED"/>
    <property type="match status" value="1"/>
</dbReference>
<evidence type="ECO:0000313" key="4">
    <source>
        <dbReference type="EMBL" id="REE97810.1"/>
    </source>
</evidence>
<accession>A0A3D9STJ4</accession>
<dbReference type="GO" id="GO:0005576">
    <property type="term" value="C:extracellular region"/>
    <property type="evidence" value="ECO:0007669"/>
    <property type="project" value="TreeGrafter"/>
</dbReference>
<feature type="domain" description="Mammalian cell entry C-terminal" evidence="3">
    <location>
        <begin position="114"/>
        <end position="290"/>
    </location>
</feature>
<keyword evidence="1" id="KW-1133">Transmembrane helix</keyword>
<protein>
    <submittedName>
        <fullName evidence="4">Phospholipid/cholesterol/gamma-HCH transport system substrate-binding protein</fullName>
    </submittedName>
</protein>
<gene>
    <name evidence="4" type="ORF">DFJ69_3285</name>
</gene>
<evidence type="ECO:0000259" key="3">
    <source>
        <dbReference type="Pfam" id="PF11887"/>
    </source>
</evidence>
<dbReference type="Pfam" id="PF11887">
    <property type="entry name" value="Mce4_CUP1"/>
    <property type="match status" value="1"/>
</dbReference>
<organism evidence="4 5">
    <name type="scientific">Thermomonospora umbrina</name>
    <dbReference type="NCBI Taxonomy" id="111806"/>
    <lineage>
        <taxon>Bacteria</taxon>
        <taxon>Bacillati</taxon>
        <taxon>Actinomycetota</taxon>
        <taxon>Actinomycetes</taxon>
        <taxon>Streptosporangiales</taxon>
        <taxon>Thermomonosporaceae</taxon>
        <taxon>Thermomonospora</taxon>
    </lineage>
</organism>
<evidence type="ECO:0000259" key="2">
    <source>
        <dbReference type="Pfam" id="PF02470"/>
    </source>
</evidence>
<proteinExistence type="predicted"/>
<evidence type="ECO:0000313" key="5">
    <source>
        <dbReference type="Proteomes" id="UP000256661"/>
    </source>
</evidence>
<dbReference type="Pfam" id="PF02470">
    <property type="entry name" value="MlaD"/>
    <property type="match status" value="1"/>
</dbReference>
<dbReference type="InterPro" id="IPR052336">
    <property type="entry name" value="MlaD_Phospholipid_Transporter"/>
</dbReference>
<dbReference type="Proteomes" id="UP000256661">
    <property type="component" value="Unassembled WGS sequence"/>
</dbReference>
<keyword evidence="1" id="KW-0812">Transmembrane</keyword>
<sequence length="330" mass="35050">MGTNVRRLGLAVVALAGVVTLVAVSIVVLFGPDGTRITAYFKQAVGVYEDSDVRVLGVKVGSISSVEPQPNRVKVTLEIDRKVKLPADARALVVAPSVVADRYIQLTPAYSGGARLVDGATINQTQVPIEIDQLYGALTKMSQDLGPNGLNKNGALSNALRVAANNMRGNGQAMGLTIERLGQAAKTLTGSQKDLFSTIDNLSKFTGMLRDNDAQVRLAERQLADVATFLADDRENIGLALDKLAEALHKVKAFIADNRELIRSNIDKLANITQVLVDQRASLAEALDVLPLSAGNVLNAYDPKTRSLMGRGNLNELPALPFAGTNGGGR</sequence>
<dbReference type="InterPro" id="IPR003399">
    <property type="entry name" value="Mce/MlaD"/>
</dbReference>